<comment type="caution">
    <text evidence="3">The sequence shown here is derived from an EMBL/GenBank/DDBJ whole genome shotgun (WGS) entry which is preliminary data.</text>
</comment>
<keyword evidence="4" id="KW-1185">Reference proteome</keyword>
<keyword evidence="3" id="KW-0966">Cell projection</keyword>
<reference evidence="3 4" key="1">
    <citation type="submission" date="2018-04" db="EMBL/GenBank/DDBJ databases">
        <title>Genomic Encyclopedia of Type Strains, Phase IV (KMG-IV): sequencing the most valuable type-strain genomes for metagenomic binning, comparative biology and taxonomic classification.</title>
        <authorList>
            <person name="Goeker M."/>
        </authorList>
    </citation>
    <scope>NUCLEOTIDE SEQUENCE [LARGE SCALE GENOMIC DNA]</scope>
    <source>
        <strain evidence="3 4">DSM 104150</strain>
    </source>
</reference>
<evidence type="ECO:0000313" key="3">
    <source>
        <dbReference type="EMBL" id="PXV66054.1"/>
    </source>
</evidence>
<dbReference type="Proteomes" id="UP000248330">
    <property type="component" value="Unassembled WGS sequence"/>
</dbReference>
<keyword evidence="3" id="KW-0969">Cilium</keyword>
<feature type="compositionally biased region" description="Low complexity" evidence="1">
    <location>
        <begin position="50"/>
        <end position="63"/>
    </location>
</feature>
<feature type="region of interest" description="Disordered" evidence="1">
    <location>
        <begin position="85"/>
        <end position="111"/>
    </location>
</feature>
<dbReference type="CDD" id="cd17470">
    <property type="entry name" value="T3SS_Flik_C"/>
    <property type="match status" value="1"/>
</dbReference>
<accession>A0A318EDX2</accession>
<dbReference type="Gene3D" id="3.30.750.140">
    <property type="match status" value="1"/>
</dbReference>
<protein>
    <submittedName>
        <fullName evidence="3">Flagellar hook-length control protein FliK</fullName>
    </submittedName>
</protein>
<proteinExistence type="predicted"/>
<dbReference type="InterPro" id="IPR052563">
    <property type="entry name" value="FliK"/>
</dbReference>
<keyword evidence="3" id="KW-0282">Flagellum</keyword>
<gene>
    <name evidence="3" type="ORF">C8D93_10826</name>
</gene>
<organism evidence="3 4">
    <name type="scientific">Sinimarinibacterium flocculans</name>
    <dbReference type="NCBI Taxonomy" id="985250"/>
    <lineage>
        <taxon>Bacteria</taxon>
        <taxon>Pseudomonadati</taxon>
        <taxon>Pseudomonadota</taxon>
        <taxon>Gammaproteobacteria</taxon>
        <taxon>Nevskiales</taxon>
        <taxon>Nevskiaceae</taxon>
        <taxon>Sinimarinibacterium</taxon>
    </lineage>
</organism>
<evidence type="ECO:0000259" key="2">
    <source>
        <dbReference type="Pfam" id="PF02120"/>
    </source>
</evidence>
<dbReference type="PANTHER" id="PTHR37533:SF2">
    <property type="entry name" value="FLAGELLAR HOOK-LENGTH CONTROL PROTEIN"/>
    <property type="match status" value="1"/>
</dbReference>
<feature type="region of interest" description="Disordered" evidence="1">
    <location>
        <begin position="42"/>
        <end position="63"/>
    </location>
</feature>
<dbReference type="OrthoDB" id="1792985at2"/>
<evidence type="ECO:0000313" key="4">
    <source>
        <dbReference type="Proteomes" id="UP000248330"/>
    </source>
</evidence>
<name>A0A318EDX2_9GAMM</name>
<dbReference type="EMBL" id="QICN01000008">
    <property type="protein sequence ID" value="PXV66054.1"/>
    <property type="molecule type" value="Genomic_DNA"/>
</dbReference>
<feature type="domain" description="Flagellar hook-length control protein-like C-terminal" evidence="2">
    <location>
        <begin position="212"/>
        <end position="290"/>
    </location>
</feature>
<dbReference type="Pfam" id="PF02120">
    <property type="entry name" value="Flg_hook"/>
    <property type="match status" value="1"/>
</dbReference>
<dbReference type="InterPro" id="IPR038610">
    <property type="entry name" value="FliK-like_C_sf"/>
</dbReference>
<feature type="region of interest" description="Disordered" evidence="1">
    <location>
        <begin position="1"/>
        <end position="28"/>
    </location>
</feature>
<dbReference type="PANTHER" id="PTHR37533">
    <property type="entry name" value="FLAGELLAR HOOK-LENGTH CONTROL PROTEIN"/>
    <property type="match status" value="1"/>
</dbReference>
<dbReference type="AlphaFoldDB" id="A0A318EDX2"/>
<dbReference type="RefSeq" id="WP_146216615.1">
    <property type="nucleotide sequence ID" value="NZ_CAKZQT010000026.1"/>
</dbReference>
<dbReference type="InterPro" id="IPR021136">
    <property type="entry name" value="Flagellar_hook_control-like_C"/>
</dbReference>
<sequence length="319" mass="31965">MSIPALGGMAAPLPAASTPGSAADAPPLLPFTLLTLPPVAAETPRAGASPEPAATEDTTTDDGGTPLIGWLFDSIAMATVPTDATAAPRPAGTANDATGTTVGSIDPAANKPTLPQLLTDARLATPDANAVEASVLASPDAVLDTLTAGTVPMPVPEPASSLADTSPTPLPAAALLSMPAAAASSTPPPTPVDPATPPLVPDHPDFAADLGERIAWQVDQGLGEATLELHPAELGALTIRIETQGQQAQVHILAAEPGARALLSQCLPQLRDLLGAGGLTLTRGQVESAERRGDAVATVPPSRTGRRRITSVSLVDAYA</sequence>
<evidence type="ECO:0000256" key="1">
    <source>
        <dbReference type="SAM" id="MobiDB-lite"/>
    </source>
</evidence>